<evidence type="ECO:0000313" key="1">
    <source>
        <dbReference type="EMBL" id="OZG63574.1"/>
    </source>
</evidence>
<reference evidence="1 2" key="1">
    <citation type="journal article" date="2017" name="BMC Genomics">
        <title>Comparative genomic and phylogenomic analyses of the Bifidobacteriaceae family.</title>
        <authorList>
            <person name="Lugli G.A."/>
            <person name="Milani C."/>
            <person name="Turroni F."/>
            <person name="Duranti S."/>
            <person name="Mancabelli L."/>
            <person name="Mangifesta M."/>
            <person name="Ferrario C."/>
            <person name="Modesto M."/>
            <person name="Mattarelli P."/>
            <person name="Jiri K."/>
            <person name="van Sinderen D."/>
            <person name="Ventura M."/>
        </authorList>
    </citation>
    <scope>NUCLEOTIDE SEQUENCE [LARGE SCALE GENOMIC DNA]</scope>
    <source>
        <strain evidence="1 2">DSM 100202</strain>
    </source>
</reference>
<organism evidence="1 2">
    <name type="scientific">Bifidobacterium hapali</name>
    <dbReference type="NCBI Taxonomy" id="1630172"/>
    <lineage>
        <taxon>Bacteria</taxon>
        <taxon>Bacillati</taxon>
        <taxon>Actinomycetota</taxon>
        <taxon>Actinomycetes</taxon>
        <taxon>Bifidobacteriales</taxon>
        <taxon>Bifidobacteriaceae</taxon>
        <taxon>Bifidobacterium</taxon>
    </lineage>
</organism>
<accession>A0A261FWJ6</accession>
<evidence type="ECO:0000313" key="2">
    <source>
        <dbReference type="Proteomes" id="UP000216074"/>
    </source>
</evidence>
<name>A0A261FWJ6_9BIFI</name>
<protein>
    <submittedName>
        <fullName evidence="1">Uncharacterized protein</fullName>
    </submittedName>
</protein>
<comment type="caution">
    <text evidence="1">The sequence shown here is derived from an EMBL/GenBank/DDBJ whole genome shotgun (WGS) entry which is preliminary data.</text>
</comment>
<sequence>MNRAEQERLIHERMSENYVVVPAGLFDQKDDPETIKKLVSVWQ</sequence>
<dbReference type="EMBL" id="MWWY01000035">
    <property type="protein sequence ID" value="OZG63574.1"/>
    <property type="molecule type" value="Genomic_DNA"/>
</dbReference>
<proteinExistence type="predicted"/>
<dbReference type="Proteomes" id="UP000216074">
    <property type="component" value="Unassembled WGS sequence"/>
</dbReference>
<keyword evidence="2" id="KW-1185">Reference proteome</keyword>
<dbReference type="AlphaFoldDB" id="A0A261FWJ6"/>
<gene>
    <name evidence="1" type="ORF">BHAP_1761</name>
</gene>